<organism evidence="8 9">
    <name type="scientific">Kutzneria buriramensis</name>
    <dbReference type="NCBI Taxonomy" id="1045776"/>
    <lineage>
        <taxon>Bacteria</taxon>
        <taxon>Bacillati</taxon>
        <taxon>Actinomycetota</taxon>
        <taxon>Actinomycetes</taxon>
        <taxon>Pseudonocardiales</taxon>
        <taxon>Pseudonocardiaceae</taxon>
        <taxon>Kutzneria</taxon>
    </lineage>
</organism>
<evidence type="ECO:0000256" key="2">
    <source>
        <dbReference type="ARBA" id="ARBA00023002"/>
    </source>
</evidence>
<dbReference type="GO" id="GO:0006081">
    <property type="term" value="P:aldehyde metabolic process"/>
    <property type="evidence" value="ECO:0007669"/>
    <property type="project" value="InterPro"/>
</dbReference>
<dbReference type="Gene3D" id="3.40.309.10">
    <property type="entry name" value="Aldehyde Dehydrogenase, Chain A, domain 2"/>
    <property type="match status" value="1"/>
</dbReference>
<dbReference type="Gene3D" id="3.40.605.10">
    <property type="entry name" value="Aldehyde Dehydrogenase, Chain A, domain 1"/>
    <property type="match status" value="1"/>
</dbReference>
<dbReference type="RefSeq" id="WP_116178220.1">
    <property type="nucleotide sequence ID" value="NZ_CP144375.1"/>
</dbReference>
<evidence type="ECO:0000256" key="4">
    <source>
        <dbReference type="PIRSR" id="PIRSR036492-1"/>
    </source>
</evidence>
<dbReference type="PANTHER" id="PTHR11699">
    <property type="entry name" value="ALDEHYDE DEHYDROGENASE-RELATED"/>
    <property type="match status" value="1"/>
</dbReference>
<evidence type="ECO:0000259" key="7">
    <source>
        <dbReference type="Pfam" id="PF00171"/>
    </source>
</evidence>
<dbReference type="InterPro" id="IPR029510">
    <property type="entry name" value="Ald_DH_CS_GLU"/>
</dbReference>
<evidence type="ECO:0000256" key="5">
    <source>
        <dbReference type="PROSITE-ProRule" id="PRU10007"/>
    </source>
</evidence>
<gene>
    <name evidence="8" type="ORF">BCF44_112111</name>
</gene>
<dbReference type="PIRSF" id="PIRSF036492">
    <property type="entry name" value="ALDH"/>
    <property type="match status" value="1"/>
</dbReference>
<dbReference type="CDD" id="cd07099">
    <property type="entry name" value="ALDH_DDALDH"/>
    <property type="match status" value="1"/>
</dbReference>
<dbReference type="InterPro" id="IPR015590">
    <property type="entry name" value="Aldehyde_DH_dom"/>
</dbReference>
<reference evidence="8 9" key="1">
    <citation type="submission" date="2018-08" db="EMBL/GenBank/DDBJ databases">
        <title>Genomic Encyclopedia of Archaeal and Bacterial Type Strains, Phase II (KMG-II): from individual species to whole genera.</title>
        <authorList>
            <person name="Goeker M."/>
        </authorList>
    </citation>
    <scope>NUCLEOTIDE SEQUENCE [LARGE SCALE GENOMIC DNA]</scope>
    <source>
        <strain evidence="8 9">DSM 45791</strain>
    </source>
</reference>
<comment type="similarity">
    <text evidence="1 3 6">Belongs to the aldehyde dehydrogenase family.</text>
</comment>
<dbReference type="AlphaFoldDB" id="A0A3E0HAF7"/>
<dbReference type="EMBL" id="QUNO01000012">
    <property type="protein sequence ID" value="REH41029.1"/>
    <property type="molecule type" value="Genomic_DNA"/>
</dbReference>
<evidence type="ECO:0000256" key="1">
    <source>
        <dbReference type="ARBA" id="ARBA00009986"/>
    </source>
</evidence>
<name>A0A3E0HAF7_9PSEU</name>
<evidence type="ECO:0000256" key="6">
    <source>
        <dbReference type="RuleBase" id="RU003345"/>
    </source>
</evidence>
<keyword evidence="2 3" id="KW-0560">Oxidoreductase</keyword>
<dbReference type="GO" id="GO:0016620">
    <property type="term" value="F:oxidoreductase activity, acting on the aldehyde or oxo group of donors, NAD or NADP as acceptor"/>
    <property type="evidence" value="ECO:0007669"/>
    <property type="project" value="InterPro"/>
</dbReference>
<feature type="active site" evidence="4">
    <location>
        <position position="281"/>
    </location>
</feature>
<dbReference type="PROSITE" id="PS00687">
    <property type="entry name" value="ALDEHYDE_DEHYDR_GLU"/>
    <property type="match status" value="1"/>
</dbReference>
<comment type="caution">
    <text evidence="8">The sequence shown here is derived from an EMBL/GenBank/DDBJ whole genome shotgun (WGS) entry which is preliminary data.</text>
</comment>
<dbReference type="InterPro" id="IPR016161">
    <property type="entry name" value="Ald_DH/histidinol_DH"/>
</dbReference>
<sequence length="502" mass="53201">MTQTAPESSAVTTSGDGRFASLDPRTGEVVAHHPIHDAKQVADAVAQARRAGKWWQELGFAGRKERLDAWRRLLVKRLDEAAGLISAETGKPAADAKLEMVIVIDHLHWAARNAERVLRKRRVSAGLLMSNQAATLEYLPVGVVGVIGPWNYPAFTPMGSIAYALAAGNTVVFKPSELTPGVGTWLADTLAEIVPEHPVLSVVTGFGETGAALCRSGVDKLAFTGSTATGKRVMAACAESLTPVLVECGGKDALIVDFDADVQLAADAAVWGAMSNAGQTCIGVERVYVHEDVADEFTGAVKKLAQKLRPGGEPGADLGPITMPSQVDIIRRHVQDALDKGATALVGGVESVRPPFVEPVVLADVPEDSTAITEETFGPTITINRVRDVDEAIRLANAGRYGLGGTIFSKARGEELARRLKAGMVSVNGVVAFAAIPSLPFGGIGDSGFGRIHGEDGLREFARPQAVARRKFKPLLNPMSFTRGAGTVRQLLAIVKLRYGRK</sequence>
<dbReference type="Pfam" id="PF00171">
    <property type="entry name" value="Aldedh"/>
    <property type="match status" value="1"/>
</dbReference>
<dbReference type="InterPro" id="IPR016162">
    <property type="entry name" value="Ald_DH_N"/>
</dbReference>
<evidence type="ECO:0000313" key="9">
    <source>
        <dbReference type="Proteomes" id="UP000256269"/>
    </source>
</evidence>
<dbReference type="InterPro" id="IPR016163">
    <property type="entry name" value="Ald_DH_C"/>
</dbReference>
<dbReference type="InterPro" id="IPR012394">
    <property type="entry name" value="Aldehyde_DH_NAD(P)"/>
</dbReference>
<evidence type="ECO:0000256" key="3">
    <source>
        <dbReference type="PIRNR" id="PIRNR036492"/>
    </source>
</evidence>
<dbReference type="OrthoDB" id="6882680at2"/>
<evidence type="ECO:0000313" key="8">
    <source>
        <dbReference type="EMBL" id="REH41029.1"/>
    </source>
</evidence>
<proteinExistence type="inferred from homology"/>
<feature type="active site" evidence="4 5">
    <location>
        <position position="247"/>
    </location>
</feature>
<dbReference type="Proteomes" id="UP000256269">
    <property type="component" value="Unassembled WGS sequence"/>
</dbReference>
<dbReference type="SUPFAM" id="SSF53720">
    <property type="entry name" value="ALDH-like"/>
    <property type="match status" value="1"/>
</dbReference>
<feature type="domain" description="Aldehyde dehydrogenase" evidence="7">
    <location>
        <begin position="16"/>
        <end position="467"/>
    </location>
</feature>
<protein>
    <recommendedName>
        <fullName evidence="3">Aldehyde dehydrogenase</fullName>
    </recommendedName>
</protein>
<keyword evidence="9" id="KW-1185">Reference proteome</keyword>
<accession>A0A3E0HAF7</accession>